<evidence type="ECO:0008006" key="3">
    <source>
        <dbReference type="Google" id="ProtNLM"/>
    </source>
</evidence>
<dbReference type="Gene3D" id="1.25.40.10">
    <property type="entry name" value="Tetratricopeptide repeat domain"/>
    <property type="match status" value="2"/>
</dbReference>
<dbReference type="EMBL" id="KN831806">
    <property type="protein sequence ID" value="KIM36332.1"/>
    <property type="molecule type" value="Genomic_DNA"/>
</dbReference>
<keyword evidence="2" id="KW-1185">Reference proteome</keyword>
<gene>
    <name evidence="1" type="ORF">M413DRAFT_31752</name>
</gene>
<dbReference type="InterPro" id="IPR011990">
    <property type="entry name" value="TPR-like_helical_dom_sf"/>
</dbReference>
<dbReference type="STRING" id="686832.A0A0C2Y5J9"/>
<evidence type="ECO:0000313" key="1">
    <source>
        <dbReference type="EMBL" id="KIM36332.1"/>
    </source>
</evidence>
<dbReference type="OrthoDB" id="2978551at2759"/>
<protein>
    <recommendedName>
        <fullName evidence="3">Anaphase-promoting complex subunit 5 domain-containing protein</fullName>
    </recommendedName>
</protein>
<evidence type="ECO:0000313" key="2">
    <source>
        <dbReference type="Proteomes" id="UP000053424"/>
    </source>
</evidence>
<accession>A0A0C2Y5J9</accession>
<sequence length="1103" mass="124868">MTLAEATLATTLKDIIAIAQKIERSFAKVSQNHQTAQQISKEVLHNLLQLQEFCDRYYEVLNTSVELNAALRDLMGDMQVVFIKCNKFAPPPSEKTVGRIKVTVHAWKNRDMVESALVDLRNHVNQCHRLFMMSGVMGIERQLALLTTTSTRRLTLPESHLPETEDRTISLATRNQEHQQFSSLAISNERIISFAGSSSITMSKVPSNITEDVIADMYLRLQVNAIDQTLSQLSNAQSYPHEAPLVEYQQPFRPLIENDFLTGDRKALHQHVVKRILEVQSLLQADSGSVSIQEGAWEMVNLSIALHDLEMLEEAATIGLWTVNLFRTLVSLDSKIYLPYLVHSLRHLSKFYMDNNNLDAALDVITESVTLSRSLQSPTAPEEVKVQLAGSLVASSTLLTARDEHEKALQNAHEAVEVLEAIFIGNVKQEEPMERGFVLREFNWDELDVSDRAICDYARALHTFSWALENVRLVADAVKVEIKALEIFRLLSPFYPNGPIQTEIAEILARLAEQEFRPFMTLEQAYSYSKDSEKIYRRFSEQNSKKYGKLLCNVLWEQANILGCLKREEDALKVWKEMTSLAKEILEDHIYVARALYQLSWSFRRLSLHDQAAASRSESVKNYQVVLKTTSEIEANAYYDLANAVSQYRILSFQDADQFTKKLARGLNQLAAILFHAVEYERALHEAYEAARLHETLLQTDPSFLSEYLRALRLNLTVAESLNNPDRSIERSEYIIGRYREVVKQFPDEEWHLAEATTQHSRILFMHDRLPEALRYNQESIDWYLAHPAKDADGALRHIQCLIEQGSAWDHSGHSERALELIQQAAAVGKPYSSDNPAVASDTVGAMFRAGHLMCELNRHDDAVVASLDALDFARKVTLANIVDLVGCLQVAAMAHKFCKKPGKAIEFMKEAIEIHQGEEMITASKTNKYNLGTLPQCIQSLSEALADTGDEEQALIHAREAVASSLKLKAEDPVLPWSAVEETYMCAILNLSIRLLATGSPLLGLDHVAEVKEFYRKRSEKRNGAYTTYATVIRTHAIFHCALGRHEEGIALRTEFEDLRKHLKSTLPGLSELVDNECQSEISRQSWVSILSKLECHHQDEN</sequence>
<reference evidence="1 2" key="1">
    <citation type="submission" date="2014-04" db="EMBL/GenBank/DDBJ databases">
        <authorList>
            <consortium name="DOE Joint Genome Institute"/>
            <person name="Kuo A."/>
            <person name="Gay G."/>
            <person name="Dore J."/>
            <person name="Kohler A."/>
            <person name="Nagy L.G."/>
            <person name="Floudas D."/>
            <person name="Copeland A."/>
            <person name="Barry K.W."/>
            <person name="Cichocki N."/>
            <person name="Veneault-Fourrey C."/>
            <person name="LaButti K."/>
            <person name="Lindquist E.A."/>
            <person name="Lipzen A."/>
            <person name="Lundell T."/>
            <person name="Morin E."/>
            <person name="Murat C."/>
            <person name="Sun H."/>
            <person name="Tunlid A."/>
            <person name="Henrissat B."/>
            <person name="Grigoriev I.V."/>
            <person name="Hibbett D.S."/>
            <person name="Martin F."/>
            <person name="Nordberg H.P."/>
            <person name="Cantor M.N."/>
            <person name="Hua S.X."/>
        </authorList>
    </citation>
    <scope>NUCLEOTIDE SEQUENCE [LARGE SCALE GENOMIC DNA]</scope>
    <source>
        <strain evidence="2">h7</strain>
    </source>
</reference>
<organism evidence="1 2">
    <name type="scientific">Hebeloma cylindrosporum</name>
    <dbReference type="NCBI Taxonomy" id="76867"/>
    <lineage>
        <taxon>Eukaryota</taxon>
        <taxon>Fungi</taxon>
        <taxon>Dikarya</taxon>
        <taxon>Basidiomycota</taxon>
        <taxon>Agaricomycotina</taxon>
        <taxon>Agaricomycetes</taxon>
        <taxon>Agaricomycetidae</taxon>
        <taxon>Agaricales</taxon>
        <taxon>Agaricineae</taxon>
        <taxon>Hymenogastraceae</taxon>
        <taxon>Hebeloma</taxon>
    </lineage>
</organism>
<dbReference type="HOGENOM" id="CLU_009594_0_0_1"/>
<dbReference type="Proteomes" id="UP000053424">
    <property type="component" value="Unassembled WGS sequence"/>
</dbReference>
<dbReference type="AlphaFoldDB" id="A0A0C2Y5J9"/>
<reference evidence="2" key="2">
    <citation type="submission" date="2015-01" db="EMBL/GenBank/DDBJ databases">
        <title>Evolutionary Origins and Diversification of the Mycorrhizal Mutualists.</title>
        <authorList>
            <consortium name="DOE Joint Genome Institute"/>
            <consortium name="Mycorrhizal Genomics Consortium"/>
            <person name="Kohler A."/>
            <person name="Kuo A."/>
            <person name="Nagy L.G."/>
            <person name="Floudas D."/>
            <person name="Copeland A."/>
            <person name="Barry K.W."/>
            <person name="Cichocki N."/>
            <person name="Veneault-Fourrey C."/>
            <person name="LaButti K."/>
            <person name="Lindquist E.A."/>
            <person name="Lipzen A."/>
            <person name="Lundell T."/>
            <person name="Morin E."/>
            <person name="Murat C."/>
            <person name="Riley R."/>
            <person name="Ohm R."/>
            <person name="Sun H."/>
            <person name="Tunlid A."/>
            <person name="Henrissat B."/>
            <person name="Grigoriev I.V."/>
            <person name="Hibbett D.S."/>
            <person name="Martin F."/>
        </authorList>
    </citation>
    <scope>NUCLEOTIDE SEQUENCE [LARGE SCALE GENOMIC DNA]</scope>
    <source>
        <strain evidence="2">h7</strain>
    </source>
</reference>
<name>A0A0C2Y5J9_HEBCY</name>
<dbReference type="SUPFAM" id="SSF48452">
    <property type="entry name" value="TPR-like"/>
    <property type="match status" value="2"/>
</dbReference>
<proteinExistence type="predicted"/>